<name>A0A9D5AQM0_PEA</name>
<sequence>MLILPPTEINHSLEISNKDKVIVLPRPDPELFNAKRKAMTLANSEAKPSVFDLKKKTKQEWSCALCEIKATGESGLNAHLNGKKHKTKEAIQNRKICKSNTKSEKIVNVKANDTVDTFMVQKSRTES</sequence>
<keyword evidence="3" id="KW-1185">Reference proteome</keyword>
<evidence type="ECO:0000313" key="2">
    <source>
        <dbReference type="EMBL" id="KAI5414755.1"/>
    </source>
</evidence>
<gene>
    <name evidence="2" type="ORF">KIW84_040281</name>
</gene>
<feature type="domain" description="U1-type" evidence="1">
    <location>
        <begin position="58"/>
        <end position="92"/>
    </location>
</feature>
<dbReference type="InterPro" id="IPR013087">
    <property type="entry name" value="Znf_C2H2_type"/>
</dbReference>
<proteinExistence type="predicted"/>
<reference evidence="2 3" key="1">
    <citation type="journal article" date="2022" name="Nat. Genet.">
        <title>Improved pea reference genome and pan-genome highlight genomic features and evolutionary characteristics.</title>
        <authorList>
            <person name="Yang T."/>
            <person name="Liu R."/>
            <person name="Luo Y."/>
            <person name="Hu S."/>
            <person name="Wang D."/>
            <person name="Wang C."/>
            <person name="Pandey M.K."/>
            <person name="Ge S."/>
            <person name="Xu Q."/>
            <person name="Li N."/>
            <person name="Li G."/>
            <person name="Huang Y."/>
            <person name="Saxena R.K."/>
            <person name="Ji Y."/>
            <person name="Li M."/>
            <person name="Yan X."/>
            <person name="He Y."/>
            <person name="Liu Y."/>
            <person name="Wang X."/>
            <person name="Xiang C."/>
            <person name="Varshney R.K."/>
            <person name="Ding H."/>
            <person name="Gao S."/>
            <person name="Zong X."/>
        </authorList>
    </citation>
    <scope>NUCLEOTIDE SEQUENCE [LARGE SCALE GENOMIC DNA]</scope>
    <source>
        <strain evidence="2 3">cv. Zhongwan 6</strain>
    </source>
</reference>
<accession>A0A9D5AQM0</accession>
<dbReference type="SUPFAM" id="SSF57667">
    <property type="entry name" value="beta-beta-alpha zinc fingers"/>
    <property type="match status" value="1"/>
</dbReference>
<dbReference type="Pfam" id="PF12874">
    <property type="entry name" value="zf-met"/>
    <property type="match status" value="1"/>
</dbReference>
<dbReference type="Proteomes" id="UP001058974">
    <property type="component" value="Chromosome 4"/>
</dbReference>
<dbReference type="PANTHER" id="PTHR47487">
    <property type="entry name" value="OS06G0651300 PROTEIN-RELATED"/>
    <property type="match status" value="1"/>
</dbReference>
<dbReference type="AlphaFoldDB" id="A0A9D5AQM0"/>
<evidence type="ECO:0000259" key="1">
    <source>
        <dbReference type="SMART" id="SM00451"/>
    </source>
</evidence>
<dbReference type="InterPro" id="IPR036236">
    <property type="entry name" value="Znf_C2H2_sf"/>
</dbReference>
<dbReference type="SMART" id="SM00451">
    <property type="entry name" value="ZnF_U1"/>
    <property type="match status" value="1"/>
</dbReference>
<dbReference type="PANTHER" id="PTHR47487:SF8">
    <property type="entry name" value="OS08G0270900 PROTEIN"/>
    <property type="match status" value="1"/>
</dbReference>
<dbReference type="Gene3D" id="3.30.160.60">
    <property type="entry name" value="Classic Zinc Finger"/>
    <property type="match status" value="1"/>
</dbReference>
<evidence type="ECO:0000313" key="3">
    <source>
        <dbReference type="Proteomes" id="UP001058974"/>
    </source>
</evidence>
<dbReference type="GO" id="GO:0008270">
    <property type="term" value="F:zinc ion binding"/>
    <property type="evidence" value="ECO:0007669"/>
    <property type="project" value="InterPro"/>
</dbReference>
<dbReference type="GO" id="GO:0003676">
    <property type="term" value="F:nucleic acid binding"/>
    <property type="evidence" value="ECO:0007669"/>
    <property type="project" value="InterPro"/>
</dbReference>
<dbReference type="InterPro" id="IPR003604">
    <property type="entry name" value="Matrin/U1-like-C_Znf_C2H2"/>
</dbReference>
<dbReference type="Gramene" id="Psat04G0028100-T1">
    <property type="protein sequence ID" value="KAI5414755.1"/>
    <property type="gene ID" value="KIW84_040281"/>
</dbReference>
<dbReference type="EMBL" id="JAMSHJ010000004">
    <property type="protein sequence ID" value="KAI5414755.1"/>
    <property type="molecule type" value="Genomic_DNA"/>
</dbReference>
<organism evidence="2 3">
    <name type="scientific">Pisum sativum</name>
    <name type="common">Garden pea</name>
    <name type="synonym">Lathyrus oleraceus</name>
    <dbReference type="NCBI Taxonomy" id="3888"/>
    <lineage>
        <taxon>Eukaryota</taxon>
        <taxon>Viridiplantae</taxon>
        <taxon>Streptophyta</taxon>
        <taxon>Embryophyta</taxon>
        <taxon>Tracheophyta</taxon>
        <taxon>Spermatophyta</taxon>
        <taxon>Magnoliopsida</taxon>
        <taxon>eudicotyledons</taxon>
        <taxon>Gunneridae</taxon>
        <taxon>Pentapetalae</taxon>
        <taxon>rosids</taxon>
        <taxon>fabids</taxon>
        <taxon>Fabales</taxon>
        <taxon>Fabaceae</taxon>
        <taxon>Papilionoideae</taxon>
        <taxon>50 kb inversion clade</taxon>
        <taxon>NPAAA clade</taxon>
        <taxon>Hologalegina</taxon>
        <taxon>IRL clade</taxon>
        <taxon>Fabeae</taxon>
        <taxon>Lathyrus</taxon>
    </lineage>
</organism>
<comment type="caution">
    <text evidence="2">The sequence shown here is derived from an EMBL/GenBank/DDBJ whole genome shotgun (WGS) entry which is preliminary data.</text>
</comment>
<protein>
    <recommendedName>
        <fullName evidence="1">U1-type domain-containing protein</fullName>
    </recommendedName>
</protein>